<accession>F6GVI7</accession>
<evidence type="ECO:0000259" key="4">
    <source>
        <dbReference type="Pfam" id="PF01301"/>
    </source>
</evidence>
<dbReference type="SUPFAM" id="SSF51445">
    <property type="entry name" value="(Trans)glycosidases"/>
    <property type="match status" value="1"/>
</dbReference>
<dbReference type="AlphaFoldDB" id="F6GVI7"/>
<name>F6GVI7_VITVI</name>
<protein>
    <recommendedName>
        <fullName evidence="3">beta-galactosidase</fullName>
        <ecNumber evidence="3">3.2.1.23</ecNumber>
    </recommendedName>
</protein>
<dbReference type="InterPro" id="IPR031330">
    <property type="entry name" value="Gly_Hdrlase_35_cat"/>
</dbReference>
<sequence length="97" mass="11089">MWLGLVKTTKEGGINVIETYVFWNGHELSPGNYYFGGWYDLLKFVKIVQQARTYLILRFGPFVVAEWNFGVENEYGHTEKIYGDGGKPYASPHGSFS</sequence>
<dbReference type="PANTHER" id="PTHR23421">
    <property type="entry name" value="BETA-GALACTOSIDASE RELATED"/>
    <property type="match status" value="1"/>
</dbReference>
<dbReference type="InterPro" id="IPR017853">
    <property type="entry name" value="GH"/>
</dbReference>
<feature type="domain" description="Glycoside hydrolase 35 catalytic" evidence="4">
    <location>
        <begin position="1"/>
        <end position="70"/>
    </location>
</feature>
<dbReference type="GO" id="GO:0005975">
    <property type="term" value="P:carbohydrate metabolic process"/>
    <property type="evidence" value="ECO:0007669"/>
    <property type="project" value="InterPro"/>
</dbReference>
<dbReference type="EC" id="3.2.1.23" evidence="3"/>
<comment type="similarity">
    <text evidence="2">Belongs to the glycosyl hydrolase 35 family.</text>
</comment>
<evidence type="ECO:0000313" key="5">
    <source>
        <dbReference type="EMBL" id="CCB43971.1"/>
    </source>
</evidence>
<gene>
    <name evidence="5" type="ordered locus">VIT_10s0116g01220</name>
</gene>
<reference evidence="6" key="1">
    <citation type="journal article" date="2007" name="Nature">
        <title>The grapevine genome sequence suggests ancestral hexaploidization in major angiosperm phyla.</title>
        <authorList>
            <consortium name="The French-Italian Public Consortium for Grapevine Genome Characterization."/>
            <person name="Jaillon O."/>
            <person name="Aury J.-M."/>
            <person name="Noel B."/>
            <person name="Policriti A."/>
            <person name="Clepet C."/>
            <person name="Casagrande A."/>
            <person name="Choisne N."/>
            <person name="Aubourg S."/>
            <person name="Vitulo N."/>
            <person name="Jubin C."/>
            <person name="Vezzi A."/>
            <person name="Legeai F."/>
            <person name="Hugueney P."/>
            <person name="Dasilva C."/>
            <person name="Horner D."/>
            <person name="Mica E."/>
            <person name="Jublot D."/>
            <person name="Poulain J."/>
            <person name="Bruyere C."/>
            <person name="Billault A."/>
            <person name="Segurens B."/>
            <person name="Gouyvenoux M."/>
            <person name="Ugarte E."/>
            <person name="Cattonaro F."/>
            <person name="Anthouard V."/>
            <person name="Vico V."/>
            <person name="Del Fabbro C."/>
            <person name="Alaux M."/>
            <person name="Di Gaspero G."/>
            <person name="Dumas V."/>
            <person name="Felice N."/>
            <person name="Paillard S."/>
            <person name="Juman I."/>
            <person name="Moroldo M."/>
            <person name="Scalabrin S."/>
            <person name="Canaguier A."/>
            <person name="Le Clainche I."/>
            <person name="Malacrida G."/>
            <person name="Durand E."/>
            <person name="Pesole G."/>
            <person name="Laucou V."/>
            <person name="Chatelet P."/>
            <person name="Merdinoglu D."/>
            <person name="Delledonne M."/>
            <person name="Pezzotti M."/>
            <person name="Lecharny A."/>
            <person name="Scarpelli C."/>
            <person name="Artiguenave F."/>
            <person name="Pe M.E."/>
            <person name="Valle G."/>
            <person name="Morgante M."/>
            <person name="Caboche M."/>
            <person name="Adam-Blondon A.-F."/>
            <person name="Weissenbach J."/>
            <person name="Quetier F."/>
            <person name="Wincker P."/>
        </authorList>
    </citation>
    <scope>NUCLEOTIDE SEQUENCE [LARGE SCALE GENOMIC DNA]</scope>
    <source>
        <strain evidence="6">cv. Pinot noir / PN40024</strain>
    </source>
</reference>
<dbReference type="PaxDb" id="29760-VIT_10s0116g01220.t01"/>
<dbReference type="GO" id="GO:0004565">
    <property type="term" value="F:beta-galactosidase activity"/>
    <property type="evidence" value="ECO:0007669"/>
    <property type="project" value="UniProtKB-EC"/>
</dbReference>
<evidence type="ECO:0000256" key="2">
    <source>
        <dbReference type="ARBA" id="ARBA00009809"/>
    </source>
</evidence>
<dbReference type="InParanoid" id="F6GVI7"/>
<dbReference type="InterPro" id="IPR001944">
    <property type="entry name" value="Glycoside_Hdrlase_35"/>
</dbReference>
<organism evidence="5 6">
    <name type="scientific">Vitis vinifera</name>
    <name type="common">Grape</name>
    <dbReference type="NCBI Taxonomy" id="29760"/>
    <lineage>
        <taxon>Eukaryota</taxon>
        <taxon>Viridiplantae</taxon>
        <taxon>Streptophyta</taxon>
        <taxon>Embryophyta</taxon>
        <taxon>Tracheophyta</taxon>
        <taxon>Spermatophyta</taxon>
        <taxon>Magnoliopsida</taxon>
        <taxon>eudicotyledons</taxon>
        <taxon>Gunneridae</taxon>
        <taxon>Pentapetalae</taxon>
        <taxon>rosids</taxon>
        <taxon>Vitales</taxon>
        <taxon>Vitaceae</taxon>
        <taxon>Viteae</taxon>
        <taxon>Vitis</taxon>
    </lineage>
</organism>
<dbReference type="EMBL" id="FN594953">
    <property type="protein sequence ID" value="CCB43971.1"/>
    <property type="molecule type" value="Genomic_DNA"/>
</dbReference>
<dbReference type="Gene3D" id="3.20.20.80">
    <property type="entry name" value="Glycosidases"/>
    <property type="match status" value="1"/>
</dbReference>
<keyword evidence="6" id="KW-1185">Reference proteome</keyword>
<proteinExistence type="inferred from homology"/>
<dbReference type="PRINTS" id="PR00742">
    <property type="entry name" value="GLHYDRLASE35"/>
</dbReference>
<evidence type="ECO:0000256" key="3">
    <source>
        <dbReference type="ARBA" id="ARBA00012756"/>
    </source>
</evidence>
<dbReference type="Proteomes" id="UP000009183">
    <property type="component" value="Chromosome 10, unordered"/>
</dbReference>
<dbReference type="HOGENOM" id="CLU_2350933_0_0_1"/>
<dbReference type="Pfam" id="PF01301">
    <property type="entry name" value="Glyco_hydro_35"/>
    <property type="match status" value="1"/>
</dbReference>
<evidence type="ECO:0000313" key="6">
    <source>
        <dbReference type="Proteomes" id="UP000009183"/>
    </source>
</evidence>
<evidence type="ECO:0000256" key="1">
    <source>
        <dbReference type="ARBA" id="ARBA00001412"/>
    </source>
</evidence>
<comment type="catalytic activity">
    <reaction evidence="1">
        <text>Hydrolysis of terminal non-reducing beta-D-galactose residues in beta-D-galactosides.</text>
        <dbReference type="EC" id="3.2.1.23"/>
    </reaction>
</comment>
<dbReference type="eggNOG" id="KOG0496">
    <property type="taxonomic scope" value="Eukaryota"/>
</dbReference>